<dbReference type="VEuPathDB" id="VectorBase:SSCA002594"/>
<evidence type="ECO:0000256" key="4">
    <source>
        <dbReference type="ARBA" id="ARBA00023163"/>
    </source>
</evidence>
<dbReference type="InterPro" id="IPR019464">
    <property type="entry name" value="ELL_N"/>
</dbReference>
<evidence type="ECO:0000256" key="2">
    <source>
        <dbReference type="ARBA" id="ARBA00009171"/>
    </source>
</evidence>
<dbReference type="Gene3D" id="6.10.140.340">
    <property type="match status" value="1"/>
</dbReference>
<evidence type="ECO:0000313" key="9">
    <source>
        <dbReference type="EMBL" id="KPM08197.1"/>
    </source>
</evidence>
<feature type="compositionally biased region" description="Polar residues" evidence="7">
    <location>
        <begin position="497"/>
        <end position="517"/>
    </location>
</feature>
<dbReference type="InterPro" id="IPR031176">
    <property type="entry name" value="ELL/occludin"/>
</dbReference>
<dbReference type="GO" id="GO:0006368">
    <property type="term" value="P:transcription elongation by RNA polymerase II"/>
    <property type="evidence" value="ECO:0007669"/>
    <property type="project" value="InterPro"/>
</dbReference>
<evidence type="ECO:0000256" key="7">
    <source>
        <dbReference type="SAM" id="MobiDB-lite"/>
    </source>
</evidence>
<feature type="compositionally biased region" description="Low complexity" evidence="7">
    <location>
        <begin position="519"/>
        <end position="551"/>
    </location>
</feature>
<dbReference type="SUPFAM" id="SSF144292">
    <property type="entry name" value="occludin/ELL-like"/>
    <property type="match status" value="1"/>
</dbReference>
<dbReference type="InterPro" id="IPR010844">
    <property type="entry name" value="Occludin_ELL"/>
</dbReference>
<dbReference type="GO" id="GO:0032968">
    <property type="term" value="P:positive regulation of transcription elongation by RNA polymerase II"/>
    <property type="evidence" value="ECO:0007669"/>
    <property type="project" value="TreeGrafter"/>
</dbReference>
<evidence type="ECO:0000256" key="6">
    <source>
        <dbReference type="PROSITE-ProRule" id="PRU01324"/>
    </source>
</evidence>
<dbReference type="InterPro" id="IPR042065">
    <property type="entry name" value="E3_ELL-like"/>
</dbReference>
<dbReference type="GO" id="GO:0008023">
    <property type="term" value="C:transcription elongation factor complex"/>
    <property type="evidence" value="ECO:0007669"/>
    <property type="project" value="InterPro"/>
</dbReference>
<keyword evidence="9" id="KW-0648">Protein biosynthesis</keyword>
<feature type="compositionally biased region" description="Polar residues" evidence="7">
    <location>
        <begin position="454"/>
        <end position="476"/>
    </location>
</feature>
<comment type="subcellular location">
    <subcellularLocation>
        <location evidence="1">Nucleus</location>
    </subcellularLocation>
</comment>
<feature type="region of interest" description="Disordered" evidence="7">
    <location>
        <begin position="298"/>
        <end position="476"/>
    </location>
</feature>
<keyword evidence="3" id="KW-0805">Transcription regulation</keyword>
<sequence>MLDGKQYALKSPIGKNHSVVFVKLTDSALKAIEDYALAVSKVITIPTRKCDESDRNKKDHFHEDISTNRQFFNFSIKDTQNDGILECVKQTNSILSMESLGKILLRMQIHANDDVYQKTRVKMAVVAEQEQKKYNTKVINSSDISGRKVKRPINSKLTPHNNSNLSYKNNCNGSFMNNPSSMGPSNSLFGKQQGHLNRFNKYSNSCNSLNNSSFNSSSVAKTNCGNSTQSSENYRKTRESLLQLLSARSYKINELILRVQDRLKESFDKSLLLNILSSIATFKDGVYHLIDTSSATDDFANDSDIKRSNGSNQSDVSTASSSTSSNNKSSSITINNGSGISPLSDSSARSLPSPNSQNASPNMRSSNSSTNNSPYSTIRNSIKRNQDSFNITSNSNSKKFKGDDHNSRFHSAKSLHSNSNPSYSNGGSINCYSPFEKMSTHSNDDSNESHEFRQTNSNVNISHSNNDFKSSNSCLNDQKKSKVAINEIELNGERDASNSFGNQNVTASTNQSNQRHYCSNDSGSMHSSPNSSPDSGISHVGGNNLNSSDSNLNHDLEEYLSKYSKVQNEIQLNQYKNDFNQEFPEYKKLYEYVDSVSRQFEELKEMINTKEEESAEWHDLIKQIFEKYDEVKNRSKYQKMQKRLVFLHYKLLHIKNLINEYYLNNASGKILPTSVNKCDSNNSLRSNPESTKS</sequence>
<dbReference type="Pfam" id="PF10390">
    <property type="entry name" value="ELL"/>
    <property type="match status" value="1"/>
</dbReference>
<name>A0A132ABA5_SARSC</name>
<feature type="compositionally biased region" description="Basic and acidic residues" evidence="7">
    <location>
        <begin position="438"/>
        <end position="453"/>
    </location>
</feature>
<comment type="similarity">
    <text evidence="2 6">Belongs to the ELL/occludin family.</text>
</comment>
<organism evidence="9 10">
    <name type="scientific">Sarcoptes scabiei</name>
    <name type="common">Itch mite</name>
    <name type="synonym">Acarus scabiei</name>
    <dbReference type="NCBI Taxonomy" id="52283"/>
    <lineage>
        <taxon>Eukaryota</taxon>
        <taxon>Metazoa</taxon>
        <taxon>Ecdysozoa</taxon>
        <taxon>Arthropoda</taxon>
        <taxon>Chelicerata</taxon>
        <taxon>Arachnida</taxon>
        <taxon>Acari</taxon>
        <taxon>Acariformes</taxon>
        <taxon>Sarcoptiformes</taxon>
        <taxon>Astigmata</taxon>
        <taxon>Psoroptidia</taxon>
        <taxon>Sarcoptoidea</taxon>
        <taxon>Sarcoptidae</taxon>
        <taxon>Sarcoptinae</taxon>
        <taxon>Sarcoptes</taxon>
    </lineage>
</organism>
<evidence type="ECO:0000256" key="3">
    <source>
        <dbReference type="ARBA" id="ARBA00023015"/>
    </source>
</evidence>
<accession>A0A132ABA5</accession>
<evidence type="ECO:0000259" key="8">
    <source>
        <dbReference type="PROSITE" id="PS51980"/>
    </source>
</evidence>
<dbReference type="GO" id="GO:0042795">
    <property type="term" value="P:snRNA transcription by RNA polymerase II"/>
    <property type="evidence" value="ECO:0007669"/>
    <property type="project" value="TreeGrafter"/>
</dbReference>
<dbReference type="PANTHER" id="PTHR23288">
    <property type="entry name" value="OCCLUDIN AND RNA POLYMERASE II ELONGATION FACTOR ELL"/>
    <property type="match status" value="1"/>
</dbReference>
<keyword evidence="5" id="KW-0539">Nucleus</keyword>
<keyword evidence="9" id="KW-0251">Elongation factor</keyword>
<keyword evidence="4" id="KW-0804">Transcription</keyword>
<dbReference type="EMBL" id="JXLN01012231">
    <property type="protein sequence ID" value="KPM08197.1"/>
    <property type="molecule type" value="Genomic_DNA"/>
</dbReference>
<gene>
    <name evidence="9" type="ORF">QR98_0067110</name>
</gene>
<dbReference type="GO" id="GO:0003746">
    <property type="term" value="F:translation elongation factor activity"/>
    <property type="evidence" value="ECO:0007669"/>
    <property type="project" value="UniProtKB-KW"/>
</dbReference>
<comment type="caution">
    <text evidence="9">The sequence shown here is derived from an EMBL/GenBank/DDBJ whole genome shotgun (WGS) entry which is preliminary data.</text>
</comment>
<feature type="compositionally biased region" description="Low complexity" evidence="7">
    <location>
        <begin position="358"/>
        <end position="376"/>
    </location>
</feature>
<feature type="compositionally biased region" description="Polar residues" evidence="7">
    <location>
        <begin position="387"/>
        <end position="397"/>
    </location>
</feature>
<dbReference type="Gene3D" id="1.10.10.2670">
    <property type="entry name" value="E3 ubiquitin-protein ligase"/>
    <property type="match status" value="1"/>
</dbReference>
<dbReference type="Pfam" id="PF07303">
    <property type="entry name" value="Occludin_ELL"/>
    <property type="match status" value="1"/>
</dbReference>
<feature type="compositionally biased region" description="Polar residues" evidence="7">
    <location>
        <begin position="343"/>
        <end position="357"/>
    </location>
</feature>
<dbReference type="PANTHER" id="PTHR23288:SF17">
    <property type="entry name" value="RNA POLYMERASE II ELONGATION FACTOR ELL"/>
    <property type="match status" value="1"/>
</dbReference>
<dbReference type="OrthoDB" id="6284217at2759"/>
<feature type="compositionally biased region" description="Low complexity" evidence="7">
    <location>
        <begin position="311"/>
        <end position="341"/>
    </location>
</feature>
<dbReference type="AlphaFoldDB" id="A0A132ABA5"/>
<feature type="compositionally biased region" description="Low complexity" evidence="7">
    <location>
        <begin position="417"/>
        <end position="430"/>
    </location>
</feature>
<reference evidence="9 10" key="1">
    <citation type="journal article" date="2015" name="Parasit. Vectors">
        <title>Draft genome of the scabies mite.</title>
        <authorList>
            <person name="Rider S.D.Jr."/>
            <person name="Morgan M.S."/>
            <person name="Arlian L.G."/>
        </authorList>
    </citation>
    <scope>NUCLEOTIDE SEQUENCE [LARGE SCALE GENOMIC DNA]</scope>
    <source>
        <strain evidence="9">Arlian Lab</strain>
    </source>
</reference>
<dbReference type="PROSITE" id="PS51980">
    <property type="entry name" value="OCEL"/>
    <property type="match status" value="1"/>
</dbReference>
<dbReference type="Proteomes" id="UP000616769">
    <property type="component" value="Unassembled WGS sequence"/>
</dbReference>
<feature type="region of interest" description="Disordered" evidence="7">
    <location>
        <begin position="494"/>
        <end position="552"/>
    </location>
</feature>
<feature type="domain" description="OCEL" evidence="8">
    <location>
        <begin position="557"/>
        <end position="666"/>
    </location>
</feature>
<dbReference type="GO" id="GO:0000987">
    <property type="term" value="F:cis-regulatory region sequence-specific DNA binding"/>
    <property type="evidence" value="ECO:0007669"/>
    <property type="project" value="TreeGrafter"/>
</dbReference>
<evidence type="ECO:0000256" key="5">
    <source>
        <dbReference type="ARBA" id="ARBA00023242"/>
    </source>
</evidence>
<evidence type="ECO:0000256" key="1">
    <source>
        <dbReference type="ARBA" id="ARBA00004123"/>
    </source>
</evidence>
<evidence type="ECO:0000313" key="10">
    <source>
        <dbReference type="Proteomes" id="UP000616769"/>
    </source>
</evidence>
<protein>
    <submittedName>
        <fullName evidence="9">RNA polymerase II elongation factor ELL2-like protein</fullName>
    </submittedName>
</protein>
<proteinExistence type="inferred from homology"/>